<feature type="domain" description="Thiolase C-terminal" evidence="4">
    <location>
        <begin position="1"/>
        <end position="62"/>
    </location>
</feature>
<dbReference type="Gene3D" id="3.40.47.10">
    <property type="match status" value="1"/>
</dbReference>
<evidence type="ECO:0000256" key="3">
    <source>
        <dbReference type="ARBA" id="ARBA00023315"/>
    </source>
</evidence>
<organism evidence="5">
    <name type="scientific">freshwater metagenome</name>
    <dbReference type="NCBI Taxonomy" id="449393"/>
    <lineage>
        <taxon>unclassified sequences</taxon>
        <taxon>metagenomes</taxon>
        <taxon>ecological metagenomes</taxon>
    </lineage>
</organism>
<dbReference type="AlphaFoldDB" id="A0A6J6XUR5"/>
<evidence type="ECO:0000313" key="5">
    <source>
        <dbReference type="EMBL" id="CAB4800732.1"/>
    </source>
</evidence>
<dbReference type="EMBL" id="CAFAAK010000106">
    <property type="protein sequence ID" value="CAB4800732.1"/>
    <property type="molecule type" value="Genomic_DNA"/>
</dbReference>
<evidence type="ECO:0000259" key="4">
    <source>
        <dbReference type="Pfam" id="PF02803"/>
    </source>
</evidence>
<gene>
    <name evidence="5" type="ORF">UFOPK3024_00591</name>
</gene>
<name>A0A6J6XUR5_9ZZZZ</name>
<dbReference type="InterPro" id="IPR016039">
    <property type="entry name" value="Thiolase-like"/>
</dbReference>
<evidence type="ECO:0000256" key="2">
    <source>
        <dbReference type="ARBA" id="ARBA00022679"/>
    </source>
</evidence>
<proteinExistence type="inferred from homology"/>
<keyword evidence="2" id="KW-0808">Transferase</keyword>
<sequence length="63" mass="6393">MGLDLDRVNVHGGAIALGHPFGMGGARLSTTLLNGLVARDVNVGLVTMCAAGGQGMSMIVERI</sequence>
<accession>A0A6J6XUR5</accession>
<dbReference type="GO" id="GO:0016747">
    <property type="term" value="F:acyltransferase activity, transferring groups other than amino-acyl groups"/>
    <property type="evidence" value="ECO:0007669"/>
    <property type="project" value="InterPro"/>
</dbReference>
<keyword evidence="3" id="KW-0012">Acyltransferase</keyword>
<dbReference type="InterPro" id="IPR020617">
    <property type="entry name" value="Thiolase_C"/>
</dbReference>
<dbReference type="PANTHER" id="PTHR18919">
    <property type="entry name" value="ACETYL-COA C-ACYLTRANSFERASE"/>
    <property type="match status" value="1"/>
</dbReference>
<dbReference type="PANTHER" id="PTHR18919:SF134">
    <property type="entry name" value="BETA-KETOACYL COA THIOLASE FADA3-RELATED"/>
    <property type="match status" value="1"/>
</dbReference>
<reference evidence="5" key="1">
    <citation type="submission" date="2020-05" db="EMBL/GenBank/DDBJ databases">
        <authorList>
            <person name="Chiriac C."/>
            <person name="Salcher M."/>
            <person name="Ghai R."/>
            <person name="Kavagutti S V."/>
        </authorList>
    </citation>
    <scope>NUCLEOTIDE SEQUENCE</scope>
</reference>
<dbReference type="InterPro" id="IPR020610">
    <property type="entry name" value="Thiolase_AS"/>
</dbReference>
<dbReference type="Pfam" id="PF02803">
    <property type="entry name" value="Thiolase_C"/>
    <property type="match status" value="1"/>
</dbReference>
<comment type="similarity">
    <text evidence="1">Belongs to the thiolase-like superfamily. Thiolase family.</text>
</comment>
<protein>
    <submittedName>
        <fullName evidence="5">Unannotated protein</fullName>
    </submittedName>
</protein>
<dbReference type="PROSITE" id="PS00099">
    <property type="entry name" value="THIOLASE_3"/>
    <property type="match status" value="1"/>
</dbReference>
<evidence type="ECO:0000256" key="1">
    <source>
        <dbReference type="ARBA" id="ARBA00010982"/>
    </source>
</evidence>
<dbReference type="SUPFAM" id="SSF53901">
    <property type="entry name" value="Thiolase-like"/>
    <property type="match status" value="1"/>
</dbReference>